<feature type="signal peptide" evidence="2">
    <location>
        <begin position="1"/>
        <end position="21"/>
    </location>
</feature>
<dbReference type="KEGG" id="psoj:PHYSODRAFT_329270"/>
<sequence length="418" mass="45581">MKRTLVLLSTALLWLIDGVSAAGGIDDATPSDICSQTLEELQNLLINQDQADNGVTGNTLVTNDCKELVDAGVMNARSDDAQKSLCGNSCYDTVNAKYKTLLDNDCFASDDADEEASAKLQAASYQIACQTNSDGEYCVPLLATLVDEAGTSFSLCDDIVSKMGCCFQSYRQYMLLGTPASVAAMDDAQKECADSVGGLDSMCPCAYNAHAFANTTFCSQLVFKVSAAGEEIVYIGSTAWVSVQAATRILQHRYAQKKHTQSSVVSGGATPPHTRWRQRDPDQCFPPRGGQPSSSRLMLEEILDFLDNPIKEDTPVECPIQPEPGPLVYRFPDINTKGLYFLQLAPLKKFTDELGHFICGKVGMSDEGGMGHRIQDESHHNDLGYYGSAQCRWYLPFKDSTPRKNFKQVLCRSGLFGP</sequence>
<dbReference type="AlphaFoldDB" id="G4ZBT0"/>
<proteinExistence type="predicted"/>
<gene>
    <name evidence="3" type="ORF">PHYSODRAFT_329270</name>
</gene>
<reference evidence="3 4" key="1">
    <citation type="journal article" date="2006" name="Science">
        <title>Phytophthora genome sequences uncover evolutionary origins and mechanisms of pathogenesis.</title>
        <authorList>
            <person name="Tyler B.M."/>
            <person name="Tripathy S."/>
            <person name="Zhang X."/>
            <person name="Dehal P."/>
            <person name="Jiang R.H."/>
            <person name="Aerts A."/>
            <person name="Arredondo F.D."/>
            <person name="Baxter L."/>
            <person name="Bensasson D."/>
            <person name="Beynon J.L."/>
            <person name="Chapman J."/>
            <person name="Damasceno C.M."/>
            <person name="Dorrance A.E."/>
            <person name="Dou D."/>
            <person name="Dickerman A.W."/>
            <person name="Dubchak I.L."/>
            <person name="Garbelotto M."/>
            <person name="Gijzen M."/>
            <person name="Gordon S.G."/>
            <person name="Govers F."/>
            <person name="Grunwald N.J."/>
            <person name="Huang W."/>
            <person name="Ivors K.L."/>
            <person name="Jones R.W."/>
            <person name="Kamoun S."/>
            <person name="Krampis K."/>
            <person name="Lamour K.H."/>
            <person name="Lee M.K."/>
            <person name="McDonald W.H."/>
            <person name="Medina M."/>
            <person name="Meijer H.J."/>
            <person name="Nordberg E.K."/>
            <person name="Maclean D.J."/>
            <person name="Ospina-Giraldo M.D."/>
            <person name="Morris P.F."/>
            <person name="Phuntumart V."/>
            <person name="Putnam N.H."/>
            <person name="Rash S."/>
            <person name="Rose J.K."/>
            <person name="Sakihama Y."/>
            <person name="Salamov A.A."/>
            <person name="Savidor A."/>
            <person name="Scheuring C.F."/>
            <person name="Smith B.M."/>
            <person name="Sobral B.W."/>
            <person name="Terry A."/>
            <person name="Torto-Alalibo T.A."/>
            <person name="Win J."/>
            <person name="Xu Z."/>
            <person name="Zhang H."/>
            <person name="Grigoriev I.V."/>
            <person name="Rokhsar D.S."/>
            <person name="Boore J.L."/>
        </authorList>
    </citation>
    <scope>NUCLEOTIDE SEQUENCE [LARGE SCALE GENOMIC DNA]</scope>
    <source>
        <strain evidence="3 4">P6497</strain>
    </source>
</reference>
<keyword evidence="4" id="KW-1185">Reference proteome</keyword>
<dbReference type="RefSeq" id="XP_009524001.1">
    <property type="nucleotide sequence ID" value="XM_009525706.1"/>
</dbReference>
<evidence type="ECO:0000256" key="1">
    <source>
        <dbReference type="SAM" id="MobiDB-lite"/>
    </source>
</evidence>
<feature type="region of interest" description="Disordered" evidence="1">
    <location>
        <begin position="260"/>
        <end position="294"/>
    </location>
</feature>
<dbReference type="GeneID" id="20645918"/>
<evidence type="ECO:0000313" key="3">
    <source>
        <dbReference type="EMBL" id="EGZ21284.1"/>
    </source>
</evidence>
<organism evidence="3 4">
    <name type="scientific">Phytophthora sojae (strain P6497)</name>
    <name type="common">Soybean stem and root rot agent</name>
    <name type="synonym">Phytophthora megasperma f. sp. glycines</name>
    <dbReference type="NCBI Taxonomy" id="1094619"/>
    <lineage>
        <taxon>Eukaryota</taxon>
        <taxon>Sar</taxon>
        <taxon>Stramenopiles</taxon>
        <taxon>Oomycota</taxon>
        <taxon>Peronosporomycetes</taxon>
        <taxon>Peronosporales</taxon>
        <taxon>Peronosporaceae</taxon>
        <taxon>Phytophthora</taxon>
    </lineage>
</organism>
<dbReference type="Proteomes" id="UP000002640">
    <property type="component" value="Unassembled WGS sequence"/>
</dbReference>
<accession>G4ZBT0</accession>
<feature type="chain" id="PRO_5003472046" evidence="2">
    <location>
        <begin position="22"/>
        <end position="418"/>
    </location>
</feature>
<dbReference type="InParanoid" id="G4ZBT0"/>
<keyword evidence="2" id="KW-0732">Signal</keyword>
<dbReference type="EMBL" id="JH159153">
    <property type="protein sequence ID" value="EGZ21284.1"/>
    <property type="molecule type" value="Genomic_DNA"/>
</dbReference>
<protein>
    <submittedName>
        <fullName evidence="3">Uncharacterized protein</fullName>
    </submittedName>
</protein>
<evidence type="ECO:0000313" key="4">
    <source>
        <dbReference type="Proteomes" id="UP000002640"/>
    </source>
</evidence>
<evidence type="ECO:0000256" key="2">
    <source>
        <dbReference type="SAM" id="SignalP"/>
    </source>
</evidence>
<name>G4ZBT0_PHYSP</name>